<feature type="domain" description="DUF642" evidence="7">
    <location>
        <begin position="24"/>
        <end position="183"/>
    </location>
</feature>
<dbReference type="Pfam" id="PF04862">
    <property type="entry name" value="DUF642"/>
    <property type="match status" value="2"/>
</dbReference>
<dbReference type="GeneID" id="110703286"/>
<proteinExistence type="predicted"/>
<dbReference type="EnsemblPlants" id="AUR62016393-RA">
    <property type="protein sequence ID" value="AUR62016393-RA:cds"/>
    <property type="gene ID" value="AUR62016393"/>
</dbReference>
<evidence type="ECO:0000313" key="8">
    <source>
        <dbReference type="EnsemblPlants" id="AUR62016393-RA:cds"/>
    </source>
</evidence>
<feature type="signal peptide" evidence="6">
    <location>
        <begin position="1"/>
        <end position="22"/>
    </location>
</feature>
<reference evidence="8" key="2">
    <citation type="submission" date="2021-03" db="UniProtKB">
        <authorList>
            <consortium name="EnsemblPlants"/>
        </authorList>
    </citation>
    <scope>IDENTIFICATION</scope>
</reference>
<feature type="domain" description="DUF642" evidence="7">
    <location>
        <begin position="196"/>
        <end position="360"/>
    </location>
</feature>
<keyword evidence="4 6" id="KW-0732">Signal</keyword>
<gene>
    <name evidence="8" type="primary">LOC110703286</name>
</gene>
<sequence length="373" mass="40137">MSKLNGLIVVLLLASSFCVTFGALLPNGDFETRPNPTQISGTKIEGKYAIPKWEVTGFVEYITSGTKQQDMVLIVPEGKHAVRLGSNASIKQKVATQAGKFYALTFSFGRTCSQEEVLNGTITPSSKGHSGILPLQTVYSSVGFDSYAWGFRAEANAVEVTLHNPGQPGEDPACGPLLDIIALTILDSVKPTGGNLVKNGDFGQGPYVFHSSSWGVLIPPNIEDSHSPLPAWRIESSKAVKYIDSLHFFVPEGQRAVELVGGKESAIAQTIRTQPGRSYALTFMVGDGKNGCVGPLAIEAFAERATTRVTYNSKGTGGFTRGKLVFKANKDKTVIRFLSTFYTMTIDGSMCGPVLDDVKVLHAHSYRNSPNHV</sequence>
<feature type="chain" id="PRO_5030948024" description="DUF642 domain-containing protein" evidence="6">
    <location>
        <begin position="23"/>
        <end position="373"/>
    </location>
</feature>
<evidence type="ECO:0000256" key="5">
    <source>
        <dbReference type="ARBA" id="ARBA00023180"/>
    </source>
</evidence>
<protein>
    <recommendedName>
        <fullName evidence="7">DUF642 domain-containing protein</fullName>
    </recommendedName>
</protein>
<dbReference type="OrthoDB" id="1559153at2759"/>
<dbReference type="AlphaFoldDB" id="A0A803LN64"/>
<dbReference type="Gene3D" id="2.60.120.260">
    <property type="entry name" value="Galactose-binding domain-like"/>
    <property type="match status" value="1"/>
</dbReference>
<dbReference type="InterPro" id="IPR006946">
    <property type="entry name" value="DGR2-like_dom"/>
</dbReference>
<dbReference type="InterPro" id="IPR052437">
    <property type="entry name" value="Pectin_Meth_Modulator"/>
</dbReference>
<dbReference type="RefSeq" id="XP_021736758.1">
    <property type="nucleotide sequence ID" value="XM_021881066.1"/>
</dbReference>
<evidence type="ECO:0000259" key="7">
    <source>
        <dbReference type="Pfam" id="PF04862"/>
    </source>
</evidence>
<evidence type="ECO:0000256" key="1">
    <source>
        <dbReference type="ARBA" id="ARBA00004196"/>
    </source>
</evidence>
<evidence type="ECO:0000256" key="6">
    <source>
        <dbReference type="SAM" id="SignalP"/>
    </source>
</evidence>
<keyword evidence="3" id="KW-0964">Secreted</keyword>
<name>A0A803LN64_CHEQI</name>
<dbReference type="Proteomes" id="UP000596660">
    <property type="component" value="Unplaced"/>
</dbReference>
<keyword evidence="9" id="KW-1185">Reference proteome</keyword>
<dbReference type="PANTHER" id="PTHR31265:SF3">
    <property type="entry name" value="OS02G0205200 PROTEIN"/>
    <property type="match status" value="1"/>
</dbReference>
<evidence type="ECO:0000256" key="4">
    <source>
        <dbReference type="ARBA" id="ARBA00022729"/>
    </source>
</evidence>
<dbReference type="PANTHER" id="PTHR31265">
    <property type="entry name" value="OS02G0527500 PROTEIN-RELATED"/>
    <property type="match status" value="1"/>
</dbReference>
<accession>A0A803LN64</accession>
<reference evidence="8" key="1">
    <citation type="journal article" date="2017" name="Nature">
        <title>The genome of Chenopodium quinoa.</title>
        <authorList>
            <person name="Jarvis D.E."/>
            <person name="Ho Y.S."/>
            <person name="Lightfoot D.J."/>
            <person name="Schmoeckel S.M."/>
            <person name="Li B."/>
            <person name="Borm T.J.A."/>
            <person name="Ohyanagi H."/>
            <person name="Mineta K."/>
            <person name="Michell C.T."/>
            <person name="Saber N."/>
            <person name="Kharbatia N.M."/>
            <person name="Rupper R.R."/>
            <person name="Sharp A.R."/>
            <person name="Dally N."/>
            <person name="Boughton B.A."/>
            <person name="Woo Y.H."/>
            <person name="Gao G."/>
            <person name="Schijlen E.G.W.M."/>
            <person name="Guo X."/>
            <person name="Momin A.A."/>
            <person name="Negrao S."/>
            <person name="Al-Babili S."/>
            <person name="Gehring C."/>
            <person name="Roessner U."/>
            <person name="Jung C."/>
            <person name="Murphy K."/>
            <person name="Arold S.T."/>
            <person name="Gojobori T."/>
            <person name="van der Linden C.G."/>
            <person name="van Loo E.N."/>
            <person name="Jellen E.N."/>
            <person name="Maughan P.J."/>
            <person name="Tester M."/>
        </authorList>
    </citation>
    <scope>NUCLEOTIDE SEQUENCE [LARGE SCALE GENOMIC DNA]</scope>
    <source>
        <strain evidence="8">cv. PI 614886</strain>
    </source>
</reference>
<evidence type="ECO:0000256" key="3">
    <source>
        <dbReference type="ARBA" id="ARBA00022525"/>
    </source>
</evidence>
<keyword evidence="5" id="KW-0325">Glycoprotein</keyword>
<organism evidence="8 9">
    <name type="scientific">Chenopodium quinoa</name>
    <name type="common">Quinoa</name>
    <dbReference type="NCBI Taxonomy" id="63459"/>
    <lineage>
        <taxon>Eukaryota</taxon>
        <taxon>Viridiplantae</taxon>
        <taxon>Streptophyta</taxon>
        <taxon>Embryophyta</taxon>
        <taxon>Tracheophyta</taxon>
        <taxon>Spermatophyta</taxon>
        <taxon>Magnoliopsida</taxon>
        <taxon>eudicotyledons</taxon>
        <taxon>Gunneridae</taxon>
        <taxon>Pentapetalae</taxon>
        <taxon>Caryophyllales</taxon>
        <taxon>Chenopodiaceae</taxon>
        <taxon>Chenopodioideae</taxon>
        <taxon>Atripliceae</taxon>
        <taxon>Chenopodium</taxon>
    </lineage>
</organism>
<evidence type="ECO:0000256" key="2">
    <source>
        <dbReference type="ARBA" id="ARBA00004613"/>
    </source>
</evidence>
<dbReference type="GO" id="GO:0005576">
    <property type="term" value="C:extracellular region"/>
    <property type="evidence" value="ECO:0007669"/>
    <property type="project" value="UniProtKB-SubCell"/>
</dbReference>
<dbReference type="KEGG" id="cqi:110703286"/>
<evidence type="ECO:0000313" key="9">
    <source>
        <dbReference type="Proteomes" id="UP000596660"/>
    </source>
</evidence>
<dbReference type="Gramene" id="AUR62016393-RA">
    <property type="protein sequence ID" value="AUR62016393-RA:cds"/>
    <property type="gene ID" value="AUR62016393"/>
</dbReference>
<comment type="subcellular location">
    <subcellularLocation>
        <location evidence="1">Cell envelope</location>
    </subcellularLocation>
    <subcellularLocation>
        <location evidence="2">Secreted</location>
    </subcellularLocation>
</comment>